<dbReference type="PANTHER" id="PTHR21041">
    <property type="entry name" value="DENDRITIC CELL-SPECIFIC TRANSMEMBRANE PROTEIN"/>
    <property type="match status" value="1"/>
</dbReference>
<feature type="transmembrane region" description="Helical" evidence="6">
    <location>
        <begin position="6"/>
        <end position="23"/>
    </location>
</feature>
<name>A0A8J4TQI6_9TREM</name>
<feature type="transmembrane region" description="Helical" evidence="6">
    <location>
        <begin position="611"/>
        <end position="628"/>
    </location>
</feature>
<evidence type="ECO:0000259" key="7">
    <source>
        <dbReference type="Pfam" id="PF07782"/>
    </source>
</evidence>
<evidence type="ECO:0000313" key="8">
    <source>
        <dbReference type="EMBL" id="KAF5406396.1"/>
    </source>
</evidence>
<gene>
    <name evidence="8" type="ORF">PHET_00067</name>
</gene>
<feature type="transmembrane region" description="Helical" evidence="6">
    <location>
        <begin position="635"/>
        <end position="653"/>
    </location>
</feature>
<evidence type="ECO:0000256" key="3">
    <source>
        <dbReference type="ARBA" id="ARBA00022989"/>
    </source>
</evidence>
<dbReference type="EMBL" id="LUCH01000018">
    <property type="protein sequence ID" value="KAF5406396.1"/>
    <property type="molecule type" value="Genomic_DNA"/>
</dbReference>
<comment type="subcellular location">
    <subcellularLocation>
        <location evidence="1">Membrane</location>
        <topology evidence="1">Multi-pass membrane protein</topology>
    </subcellularLocation>
</comment>
<dbReference type="PANTHER" id="PTHR21041:SF17">
    <property type="entry name" value="E3 UBIQUITIN-PROTEIN LIGASE DCST1"/>
    <property type="match status" value="1"/>
</dbReference>
<dbReference type="Pfam" id="PF00335">
    <property type="entry name" value="Tetraspanin"/>
    <property type="match status" value="1"/>
</dbReference>
<dbReference type="Pfam" id="PF07782">
    <property type="entry name" value="DC_STAMP"/>
    <property type="match status" value="1"/>
</dbReference>
<dbReference type="InterPro" id="IPR018499">
    <property type="entry name" value="Tetraspanin/Peripherin"/>
</dbReference>
<accession>A0A8J4TQI6</accession>
<sequence length="1335" mass="151557">MRACHLGVLCIGISLVVIVHTLCGTNELKYFLKEEVSRTDHRSVSMVDKRIGSRLSIKIILDIVGPITCILFWSAVVAVRLHSRDLNEKQYKMYYIVSTILWQFLTAPYILISMLHSVYLLFILLDDAGFVHGEAANSLHDAFTGLSMDMSDMNKIELLNSLVRVQRRYACCGGTSYMNWLKLDMHPRVVDPDVNHTEFDPWSQRDMSGFFPTSCCDRDQTITCASSLLIPSEELTIYYMSYEAPVYRRDCITTIYQHLYNELGALIGLFAAVDICLHLLQVCTQLYAYHKSAARYPCHVWANRLPPLQSSLTPPKMGSRKESTGSITHRTGSITHMDGSRTHRDGSVTFPNGKTLPAPEKLIHRSGSVTLRSGSRLHRTGSRTHLDGSRTHRTGSVTYQNGARKHRDQTITPGPGDSREACMVGDKPQMFFGSTGYISTERLIQACQGMQLLAQPSLSQQLDLEDKAEWLENTMKIGWIAHGGGKQYCIFVPRISLKPNRAAGPTQTSEFRRFLRLHLPIVEAIIYTDGNAVLEPEANAYYRSFGVSFIRAILFLIYGYIAASLIFPIFLPTNLDSPVFNTASNWHSDSEPRDREDLKTTEDSAAIHRQVTWQAGVLLYACIMYGSLASKRVRCLLLLSMPVFGMSCGHMYLANQMFQATLLGPVANSERNFIATGSTLECLAEMTYNVSRDVVHVTQMHPLADEITENAADVIGEHDSEFRKMTPGLIELSQQLAKNITEKIMLLHNASTPILTLPENQTKIAGKLEQRYTSSVQQNYLKSARKLINSLSEPMSKQYNQLQEESTKAGLSRTVLEQVQSAITTGSEFETGVTRTTILQCMLVKSQSVSLCETLATNVCRSLENVIKTLSYEPIWFREACPAGGPSVMACPNARFLNEAEKQCHNIPNALAMEYGVGAFGMQAINMLQSMANEFALQISNVTDEYPEPPEAHRWMIRSSPETDVKPTQLSDVMYALFYTILIVSALARLFIIGVFYQTHCYISHYLTDVHFDNIYAGSMFERIDSNRLNDGRETLLPLKSMEIEHVHWRRKFYSMSEMKHLFINLLKTVMFGFLLLLLFAVNKHLYEMVLFLIDVTVGYYGMRMRVRQTQYTGTQASVSGDGMFHQILTQFFHNIAKLKDIDLNYDAAFCSPFAYQTSELLQYDYYQSWCLLIALVLVSPLLLRSRHVITSFFYPSRTRNRTVALYNALLTQRRRHMTTCRNQIVHWVREGRLQEEARHLSQPTFLASISPKLAKYLGMDKKMCLICHDMINSGPSVNVCTLDRAALCRQCVEVVLKRDVCVVCLDRNPKRLFKERRKIQRLENQMNLRMEDIH</sequence>
<feature type="transmembrane region" description="Helical" evidence="6">
    <location>
        <begin position="1062"/>
        <end position="1082"/>
    </location>
</feature>
<protein>
    <recommendedName>
        <fullName evidence="7">Dendritic cell-specific transmembrane protein-like domain-containing protein</fullName>
    </recommendedName>
</protein>
<dbReference type="InterPro" id="IPR012858">
    <property type="entry name" value="DC_STAMP-like"/>
</dbReference>
<keyword evidence="9" id="KW-1185">Reference proteome</keyword>
<evidence type="ECO:0000313" key="9">
    <source>
        <dbReference type="Proteomes" id="UP000748531"/>
    </source>
</evidence>
<dbReference type="Proteomes" id="UP000748531">
    <property type="component" value="Unassembled WGS sequence"/>
</dbReference>
<evidence type="ECO:0000256" key="2">
    <source>
        <dbReference type="ARBA" id="ARBA00022692"/>
    </source>
</evidence>
<feature type="transmembrane region" description="Helical" evidence="6">
    <location>
        <begin position="549"/>
        <end position="571"/>
    </location>
</feature>
<evidence type="ECO:0000256" key="5">
    <source>
        <dbReference type="SAM" id="MobiDB-lite"/>
    </source>
</evidence>
<evidence type="ECO:0000256" key="6">
    <source>
        <dbReference type="SAM" id="Phobius"/>
    </source>
</evidence>
<proteinExistence type="predicted"/>
<dbReference type="InterPro" id="IPR051856">
    <property type="entry name" value="CSR-E3_Ligase_Protein"/>
</dbReference>
<keyword evidence="3 6" id="KW-1133">Transmembrane helix</keyword>
<dbReference type="GO" id="GO:0016020">
    <property type="term" value="C:membrane"/>
    <property type="evidence" value="ECO:0007669"/>
    <property type="project" value="UniProtKB-SubCell"/>
</dbReference>
<feature type="transmembrane region" description="Helical" evidence="6">
    <location>
        <begin position="93"/>
        <end position="112"/>
    </location>
</feature>
<keyword evidence="4 6" id="KW-0472">Membrane</keyword>
<comment type="caution">
    <text evidence="8">The sequence shown here is derived from an EMBL/GenBank/DDBJ whole genome shotgun (WGS) entry which is preliminary data.</text>
</comment>
<feature type="transmembrane region" description="Helical" evidence="6">
    <location>
        <begin position="973"/>
        <end position="997"/>
    </location>
</feature>
<feature type="domain" description="Dendritic cell-specific transmembrane protein-like" evidence="7">
    <location>
        <begin position="1012"/>
        <end position="1207"/>
    </location>
</feature>
<feature type="transmembrane region" description="Helical" evidence="6">
    <location>
        <begin position="59"/>
        <end position="81"/>
    </location>
</feature>
<feature type="region of interest" description="Disordered" evidence="5">
    <location>
        <begin position="372"/>
        <end position="418"/>
    </location>
</feature>
<dbReference type="SUPFAM" id="SSF48652">
    <property type="entry name" value="Tetraspanin"/>
    <property type="match status" value="1"/>
</dbReference>
<feature type="region of interest" description="Disordered" evidence="5">
    <location>
        <begin position="311"/>
        <end position="359"/>
    </location>
</feature>
<evidence type="ECO:0000256" key="4">
    <source>
        <dbReference type="ARBA" id="ARBA00023136"/>
    </source>
</evidence>
<organism evidence="8 9">
    <name type="scientific">Paragonimus heterotremus</name>
    <dbReference type="NCBI Taxonomy" id="100268"/>
    <lineage>
        <taxon>Eukaryota</taxon>
        <taxon>Metazoa</taxon>
        <taxon>Spiralia</taxon>
        <taxon>Lophotrochozoa</taxon>
        <taxon>Platyhelminthes</taxon>
        <taxon>Trematoda</taxon>
        <taxon>Digenea</taxon>
        <taxon>Plagiorchiida</taxon>
        <taxon>Troglotremata</taxon>
        <taxon>Troglotrematidae</taxon>
        <taxon>Paragonimus</taxon>
    </lineage>
</organism>
<dbReference type="OrthoDB" id="5985669at2759"/>
<evidence type="ECO:0000256" key="1">
    <source>
        <dbReference type="ARBA" id="ARBA00004141"/>
    </source>
</evidence>
<keyword evidence="2 6" id="KW-0812">Transmembrane</keyword>
<feature type="compositionally biased region" description="Polar residues" evidence="5">
    <location>
        <begin position="324"/>
        <end position="334"/>
    </location>
</feature>
<dbReference type="InterPro" id="IPR008952">
    <property type="entry name" value="Tetraspanin_EC2_sf"/>
</dbReference>
<reference evidence="8" key="1">
    <citation type="submission" date="2019-05" db="EMBL/GenBank/DDBJ databases">
        <title>Annotation for the trematode Paragonimus heterotremus.</title>
        <authorList>
            <person name="Choi Y.-J."/>
        </authorList>
    </citation>
    <scope>NUCLEOTIDE SEQUENCE</scope>
    <source>
        <strain evidence="8">LC</strain>
    </source>
</reference>